<accession>A0A7W3QPZ5</accession>
<protein>
    <submittedName>
        <fullName evidence="2">Uncharacterized protein</fullName>
    </submittedName>
</protein>
<name>A0A7W3QPZ5_ACTNM</name>
<dbReference type="AlphaFoldDB" id="A0A7W3QPZ5"/>
<feature type="transmembrane region" description="Helical" evidence="1">
    <location>
        <begin position="6"/>
        <end position="32"/>
    </location>
</feature>
<keyword evidence="3" id="KW-1185">Reference proteome</keyword>
<gene>
    <name evidence="2" type="ORF">HNR61_006839</name>
</gene>
<proteinExistence type="predicted"/>
<evidence type="ECO:0000256" key="1">
    <source>
        <dbReference type="SAM" id="Phobius"/>
    </source>
</evidence>
<dbReference type="RefSeq" id="WP_182847190.1">
    <property type="nucleotide sequence ID" value="NZ_BAAALP010000040.1"/>
</dbReference>
<keyword evidence="1" id="KW-0472">Membrane</keyword>
<reference evidence="2 3" key="1">
    <citation type="submission" date="2020-08" db="EMBL/GenBank/DDBJ databases">
        <title>Genomic Encyclopedia of Type Strains, Phase IV (KMG-IV): sequencing the most valuable type-strain genomes for metagenomic binning, comparative biology and taxonomic classification.</title>
        <authorList>
            <person name="Goeker M."/>
        </authorList>
    </citation>
    <scope>NUCLEOTIDE SEQUENCE [LARGE SCALE GENOMIC DNA]</scope>
    <source>
        <strain evidence="2 3">DSM 44197</strain>
    </source>
</reference>
<sequence>MNPQGWWGILLQGTISAVVGGVVAALTAWAVVAATRRHERRSALRAEARASAVRMYHLAGEMYGQLSRLASGERAPVPTTDGRDWLINATSLEIAMFAFDRDLGTRMSHALGEARRALERLDGDVEARDETAQAAAGSMLRLCDDLADWLMDGRHRAAVGAA</sequence>
<keyword evidence="1" id="KW-1133">Transmembrane helix</keyword>
<dbReference type="Proteomes" id="UP000572680">
    <property type="component" value="Unassembled WGS sequence"/>
</dbReference>
<dbReference type="EMBL" id="JACJIA010000011">
    <property type="protein sequence ID" value="MBA8955165.1"/>
    <property type="molecule type" value="Genomic_DNA"/>
</dbReference>
<organism evidence="2 3">
    <name type="scientific">Actinomadura namibiensis</name>
    <dbReference type="NCBI Taxonomy" id="182080"/>
    <lineage>
        <taxon>Bacteria</taxon>
        <taxon>Bacillati</taxon>
        <taxon>Actinomycetota</taxon>
        <taxon>Actinomycetes</taxon>
        <taxon>Streptosporangiales</taxon>
        <taxon>Thermomonosporaceae</taxon>
        <taxon>Actinomadura</taxon>
    </lineage>
</organism>
<comment type="caution">
    <text evidence="2">The sequence shown here is derived from an EMBL/GenBank/DDBJ whole genome shotgun (WGS) entry which is preliminary data.</text>
</comment>
<evidence type="ECO:0000313" key="3">
    <source>
        <dbReference type="Proteomes" id="UP000572680"/>
    </source>
</evidence>
<keyword evidence="1" id="KW-0812">Transmembrane</keyword>
<evidence type="ECO:0000313" key="2">
    <source>
        <dbReference type="EMBL" id="MBA8955165.1"/>
    </source>
</evidence>